<protein>
    <submittedName>
        <fullName evidence="2">Uncharacterized protein</fullName>
    </submittedName>
</protein>
<organism evidence="2 3">
    <name type="scientific">Brenthis ino</name>
    <name type="common">lesser marbled fritillary</name>
    <dbReference type="NCBI Taxonomy" id="405034"/>
    <lineage>
        <taxon>Eukaryota</taxon>
        <taxon>Metazoa</taxon>
        <taxon>Ecdysozoa</taxon>
        <taxon>Arthropoda</taxon>
        <taxon>Hexapoda</taxon>
        <taxon>Insecta</taxon>
        <taxon>Pterygota</taxon>
        <taxon>Neoptera</taxon>
        <taxon>Endopterygota</taxon>
        <taxon>Lepidoptera</taxon>
        <taxon>Glossata</taxon>
        <taxon>Ditrysia</taxon>
        <taxon>Papilionoidea</taxon>
        <taxon>Nymphalidae</taxon>
        <taxon>Heliconiinae</taxon>
        <taxon>Argynnini</taxon>
        <taxon>Brenthis</taxon>
    </lineage>
</organism>
<dbReference type="OrthoDB" id="6926694at2759"/>
<feature type="region of interest" description="Disordered" evidence="1">
    <location>
        <begin position="331"/>
        <end position="352"/>
    </location>
</feature>
<proteinExistence type="predicted"/>
<feature type="non-terminal residue" evidence="2">
    <location>
        <position position="352"/>
    </location>
</feature>
<dbReference type="EMBL" id="OV170223">
    <property type="protein sequence ID" value="CAH0722810.1"/>
    <property type="molecule type" value="Genomic_DNA"/>
</dbReference>
<dbReference type="AlphaFoldDB" id="A0A8J9VA98"/>
<sequence length="352" mass="37695">MNIGSKPSSESQLMSTLLSLASNGAFPERSGPIVQPIVQPEKPVGMGMIDDRPQNFNFISFQPKIPTCNTKEPIVFSPPAVIANPTSNILFSSPIPSASVVPIQSIQPSAVSAPISLNSFFTIPQGSNAVQSYGNVVQNSPTVWQLPKLLNDGHNYVPVNPITYTEASPLPINLQISPPCSSLPEINTNSGLLEILSRSNLVGVQEPNVITSEGDNNGFPLNLQINLPSQSIPAPRITVVSASPQPVASTNTEEPGLFPPFGFSPPPPPLIMRKSRSSWRKILPIILIALFSDRGCCGGGCCCCNCNPDTDNPIPIPYPIPIPVNNPIINNSKSSCSSRKRGHRDHEDNKTK</sequence>
<accession>A0A8J9VA98</accession>
<dbReference type="Proteomes" id="UP000838878">
    <property type="component" value="Chromosome 3"/>
</dbReference>
<keyword evidence="3" id="KW-1185">Reference proteome</keyword>
<reference evidence="2" key="1">
    <citation type="submission" date="2021-12" db="EMBL/GenBank/DDBJ databases">
        <authorList>
            <person name="Martin H S."/>
        </authorList>
    </citation>
    <scope>NUCLEOTIDE SEQUENCE</scope>
</reference>
<evidence type="ECO:0000313" key="3">
    <source>
        <dbReference type="Proteomes" id="UP000838878"/>
    </source>
</evidence>
<gene>
    <name evidence="2" type="ORF">BINO364_LOCUS8698</name>
</gene>
<name>A0A8J9VA98_9NEOP</name>
<evidence type="ECO:0000256" key="1">
    <source>
        <dbReference type="SAM" id="MobiDB-lite"/>
    </source>
</evidence>
<evidence type="ECO:0000313" key="2">
    <source>
        <dbReference type="EMBL" id="CAH0722810.1"/>
    </source>
</evidence>